<evidence type="ECO:0000313" key="1">
    <source>
        <dbReference type="EMBL" id="OHX67899.1"/>
    </source>
</evidence>
<evidence type="ECO:0000313" key="2">
    <source>
        <dbReference type="Proteomes" id="UP000179797"/>
    </source>
</evidence>
<dbReference type="Proteomes" id="UP000179797">
    <property type="component" value="Unassembled WGS sequence"/>
</dbReference>
<gene>
    <name evidence="1" type="ORF">NH26_16915</name>
</gene>
<dbReference type="EMBL" id="JRYR02000001">
    <property type="protein sequence ID" value="OHX67899.1"/>
    <property type="molecule type" value="Genomic_DNA"/>
</dbReference>
<dbReference type="InterPro" id="IPR036249">
    <property type="entry name" value="Thioredoxin-like_sf"/>
</dbReference>
<accession>A0A1S1Z3N4</accession>
<organism evidence="1 2">
    <name type="scientific">Flammeovirga pacifica</name>
    <dbReference type="NCBI Taxonomy" id="915059"/>
    <lineage>
        <taxon>Bacteria</taxon>
        <taxon>Pseudomonadati</taxon>
        <taxon>Bacteroidota</taxon>
        <taxon>Cytophagia</taxon>
        <taxon>Cytophagales</taxon>
        <taxon>Flammeovirgaceae</taxon>
        <taxon>Flammeovirga</taxon>
    </lineage>
</organism>
<proteinExistence type="predicted"/>
<dbReference type="AlphaFoldDB" id="A0A1S1Z3N4"/>
<comment type="caution">
    <text evidence="1">The sequence shown here is derived from an EMBL/GenBank/DDBJ whole genome shotgun (WGS) entry which is preliminary data.</text>
</comment>
<dbReference type="STRING" id="915059.NH26_16915"/>
<dbReference type="SUPFAM" id="SSF52833">
    <property type="entry name" value="Thioredoxin-like"/>
    <property type="match status" value="1"/>
</dbReference>
<dbReference type="Gene3D" id="3.40.30.10">
    <property type="entry name" value="Glutaredoxin"/>
    <property type="match status" value="1"/>
</dbReference>
<dbReference type="OrthoDB" id="978813at2"/>
<reference evidence="1 2" key="1">
    <citation type="journal article" date="2012" name="Int. J. Syst. Evol. Microbiol.">
        <title>Flammeovirga pacifica sp. nov., isolated from deep-sea sediment.</title>
        <authorList>
            <person name="Xu H."/>
            <person name="Fu Y."/>
            <person name="Yang N."/>
            <person name="Ding Z."/>
            <person name="Lai Q."/>
            <person name="Zeng R."/>
        </authorList>
    </citation>
    <scope>NUCLEOTIDE SEQUENCE [LARGE SCALE GENOMIC DNA]</scope>
    <source>
        <strain evidence="2">DSM 24597 / LMG 26175 / WPAGA1</strain>
    </source>
</reference>
<keyword evidence="2" id="KW-1185">Reference proteome</keyword>
<protein>
    <recommendedName>
        <fullName evidence="3">Alkyl hydroperoxide reductase subunit C/ Thiol specific antioxidant domain-containing protein</fullName>
    </recommendedName>
</protein>
<evidence type="ECO:0008006" key="3">
    <source>
        <dbReference type="Google" id="ProtNLM"/>
    </source>
</evidence>
<sequence>MNQHKHNKIALIILVFIFVHINVFGQNIMKESDTPDFNIINKKGNKIKKVDFRGKVIVLIIASSWSIEFLEDFDQIKSLQKETWNKDVVFLYAIADVQNNWESFLREYSAPKLDNSLENTYILPISSPYCNDCFMTNHFKQEEIPSYYVFSKSGDLIGENIPRKSILTGMKSLILGARNLSYK</sequence>
<name>A0A1S1Z3N4_FLAPC</name>